<feature type="transmembrane region" description="Helical" evidence="10">
    <location>
        <begin position="757"/>
        <end position="779"/>
    </location>
</feature>
<sequence length="949" mass="106273">MFEPLADTGKWLWARIPRRLRFKYMRLNFIVVHYAYLIGWAIVGSVVLFGGGLMPYIDALFFAAGSATQSGLNTINVNELETYQQVTMYFIACVTNPIFINSVVVFVRLHWFEKRFEHIVKDAREHRRSRAKTITMSKSEMKEEAADLSRLELGVNGREIRVLHDTTQPNGMNGNKARSKEDEAKFMEKMGLDTNAKSVEPTPEGSNVSSGGADDATLTEVRRSENAIDDGPAPTAAEHHLGLHPTLHRQITFEDEVKQDADESAAELARVPDQVDSSKHIEFLARQQRNAREGSVLHIPGPRDFDRGEVPQEMHDKNDLAQTHTQNTLYTIFSESDREGMNTRGTEELNGDDHPPRSGIKFSEAQHPGHQQDTATFETAPTSNSKSGMERIKSSISNRLRHRRSNSNALHMKQGKGSIARTLTSLTTTRSRDPKDPMPYLSWQATIGRNSAFMGLDEEQREELGGIEYRSLKTLKNTLLVYFFGFHIIGVVILLPWILLTQPWKGVVRDAGQSPAWWGVFTSASLFNDLGLTLTPDSMLSFQKAILPLLFGSFLIIIGNTGFPIALRFTIWIFSKMVPYGSSTWEEFQFLLDHPRRCFTLLFPSKATWWLFWILVILNAVDLIFFIILDLNDPAVTILPPGYRVLDGWFQATSTRTAGFACVNLADLHPAIQVSYLVMMYISVFPIAISVRRTNVYEEKSLGVFGGEEEGEEGADPSYVGQHLRRQLSFDLWYIFLGLFIICIVEGDRLGDTKEYAFTMFSVLFEIVSAYGTVGLSLGYPGTDASLSAQFRVISKLIIVAMMLRGRHRGLPYALDRAILLPSEKMQKKEEADMERRMTRRGSIFAEGHESERVRHGATWSQNEIDESGLPRQHTLLKQQIMPAGGMGGSPPSAGEESPERTRTLRRRTSGLSSGSGNKKHGRSLSFSGVGRAIAGGLSAGPTLPNKHD</sequence>
<evidence type="ECO:0000256" key="9">
    <source>
        <dbReference type="ARBA" id="ARBA00023136"/>
    </source>
</evidence>
<dbReference type="GO" id="GO:0005886">
    <property type="term" value="C:plasma membrane"/>
    <property type="evidence" value="ECO:0007669"/>
    <property type="project" value="InterPro"/>
</dbReference>
<dbReference type="PANTHER" id="PTHR31064">
    <property type="entry name" value="POTASSIUM TRANSPORT PROTEIN DDB_G0292412-RELATED"/>
    <property type="match status" value="1"/>
</dbReference>
<keyword evidence="3 10" id="KW-0813">Transport</keyword>
<keyword evidence="9 10" id="KW-0472">Membrane</keyword>
<evidence type="ECO:0000256" key="5">
    <source>
        <dbReference type="ARBA" id="ARBA00022692"/>
    </source>
</evidence>
<evidence type="ECO:0000256" key="7">
    <source>
        <dbReference type="ARBA" id="ARBA00022989"/>
    </source>
</evidence>
<evidence type="ECO:0000256" key="10">
    <source>
        <dbReference type="PIRNR" id="PIRNR002450"/>
    </source>
</evidence>
<evidence type="ECO:0000256" key="8">
    <source>
        <dbReference type="ARBA" id="ARBA00023065"/>
    </source>
</evidence>
<evidence type="ECO:0000313" key="13">
    <source>
        <dbReference type="Proteomes" id="UP001271007"/>
    </source>
</evidence>
<dbReference type="Pfam" id="PF02386">
    <property type="entry name" value="TrkH"/>
    <property type="match status" value="1"/>
</dbReference>
<dbReference type="InterPro" id="IPR051143">
    <property type="entry name" value="TrkH_K-transport"/>
</dbReference>
<dbReference type="PIRSF" id="PIRSF002450">
    <property type="entry name" value="K+_transpter_TRK"/>
    <property type="match status" value="1"/>
</dbReference>
<feature type="transmembrane region" description="Helical" evidence="10">
    <location>
        <begin position="479"/>
        <end position="500"/>
    </location>
</feature>
<keyword evidence="6 10" id="KW-0630">Potassium</keyword>
<dbReference type="NCBIfam" id="TIGR00934">
    <property type="entry name" value="2a38euk"/>
    <property type="match status" value="1"/>
</dbReference>
<evidence type="ECO:0000256" key="1">
    <source>
        <dbReference type="ARBA" id="ARBA00004141"/>
    </source>
</evidence>
<keyword evidence="7 10" id="KW-1133">Transmembrane helix</keyword>
<proteinExistence type="inferred from homology"/>
<dbReference type="GO" id="GO:0030007">
    <property type="term" value="P:intracellular potassium ion homeostasis"/>
    <property type="evidence" value="ECO:0007669"/>
    <property type="project" value="UniProtKB-UniRule"/>
</dbReference>
<evidence type="ECO:0000256" key="4">
    <source>
        <dbReference type="ARBA" id="ARBA00022538"/>
    </source>
</evidence>
<accession>A0AAJ0GHI1</accession>
<feature type="region of interest" description="Disordered" evidence="11">
    <location>
        <begin position="194"/>
        <end position="215"/>
    </location>
</feature>
<dbReference type="PANTHER" id="PTHR31064:SF30">
    <property type="entry name" value="HIGH-AFFINITY POTASSIUM TRANSPORT PROTEIN-RELATED"/>
    <property type="match status" value="1"/>
</dbReference>
<keyword evidence="13" id="KW-1185">Reference proteome</keyword>
<feature type="transmembrane region" description="Helical" evidence="10">
    <location>
        <begin position="728"/>
        <end position="745"/>
    </location>
</feature>
<feature type="transmembrane region" description="Helical" evidence="10">
    <location>
        <begin position="674"/>
        <end position="691"/>
    </location>
</feature>
<feature type="transmembrane region" description="Helical" evidence="10">
    <location>
        <begin position="546"/>
        <end position="574"/>
    </location>
</feature>
<feature type="region of interest" description="Disordered" evidence="11">
    <location>
        <begin position="882"/>
        <end position="928"/>
    </location>
</feature>
<dbReference type="Proteomes" id="UP001271007">
    <property type="component" value="Unassembled WGS sequence"/>
</dbReference>
<comment type="similarity">
    <text evidence="2 10">Belongs to the TrkH potassium transport family.</text>
</comment>
<dbReference type="GO" id="GO:1990573">
    <property type="term" value="P:potassium ion import across plasma membrane"/>
    <property type="evidence" value="ECO:0007669"/>
    <property type="project" value="TreeGrafter"/>
</dbReference>
<evidence type="ECO:0000256" key="2">
    <source>
        <dbReference type="ARBA" id="ARBA00009137"/>
    </source>
</evidence>
<evidence type="ECO:0000256" key="3">
    <source>
        <dbReference type="ARBA" id="ARBA00022448"/>
    </source>
</evidence>
<dbReference type="InterPro" id="IPR015958">
    <property type="entry name" value="Trk1_fungi"/>
</dbReference>
<keyword evidence="4 10" id="KW-0633">Potassium transport</keyword>
<dbReference type="AlphaFoldDB" id="A0AAJ0GHI1"/>
<feature type="region of interest" description="Disordered" evidence="11">
    <location>
        <begin position="333"/>
        <end position="415"/>
    </location>
</feature>
<evidence type="ECO:0000313" key="12">
    <source>
        <dbReference type="EMBL" id="KAK3057634.1"/>
    </source>
</evidence>
<evidence type="ECO:0000256" key="6">
    <source>
        <dbReference type="ARBA" id="ARBA00022958"/>
    </source>
</evidence>
<keyword evidence="8 10" id="KW-0406">Ion transport</keyword>
<evidence type="ECO:0000256" key="11">
    <source>
        <dbReference type="SAM" id="MobiDB-lite"/>
    </source>
</evidence>
<dbReference type="EMBL" id="JAWDJX010000003">
    <property type="protein sequence ID" value="KAK3057634.1"/>
    <property type="molecule type" value="Genomic_DNA"/>
</dbReference>
<dbReference type="InterPro" id="IPR004773">
    <property type="entry name" value="K/Na_transp_Trk1/HKT1"/>
</dbReference>
<feature type="compositionally biased region" description="Basic and acidic residues" evidence="11">
    <location>
        <begin position="335"/>
        <end position="356"/>
    </location>
</feature>
<dbReference type="GO" id="GO:0140107">
    <property type="term" value="F:high-affinity potassium ion transmembrane transporter activity"/>
    <property type="evidence" value="ECO:0007669"/>
    <property type="project" value="TreeGrafter"/>
</dbReference>
<comment type="subcellular location">
    <subcellularLocation>
        <location evidence="1">Membrane</location>
        <topology evidence="1">Multi-pass membrane protein</topology>
    </subcellularLocation>
</comment>
<organism evidence="12 13">
    <name type="scientific">Extremus antarcticus</name>
    <dbReference type="NCBI Taxonomy" id="702011"/>
    <lineage>
        <taxon>Eukaryota</taxon>
        <taxon>Fungi</taxon>
        <taxon>Dikarya</taxon>
        <taxon>Ascomycota</taxon>
        <taxon>Pezizomycotina</taxon>
        <taxon>Dothideomycetes</taxon>
        <taxon>Dothideomycetidae</taxon>
        <taxon>Mycosphaerellales</taxon>
        <taxon>Extremaceae</taxon>
        <taxon>Extremus</taxon>
    </lineage>
</organism>
<gene>
    <name evidence="12" type="primary">TRK1</name>
    <name evidence="12" type="ORF">LTR09_001818</name>
</gene>
<feature type="transmembrane region" description="Helical" evidence="10">
    <location>
        <begin position="609"/>
        <end position="629"/>
    </location>
</feature>
<reference evidence="12" key="1">
    <citation type="submission" date="2023-04" db="EMBL/GenBank/DDBJ databases">
        <title>Black Yeasts Isolated from many extreme environments.</title>
        <authorList>
            <person name="Coleine C."/>
            <person name="Stajich J.E."/>
            <person name="Selbmann L."/>
        </authorList>
    </citation>
    <scope>NUCLEOTIDE SEQUENCE</scope>
    <source>
        <strain evidence="12">CCFEE 5312</strain>
    </source>
</reference>
<feature type="transmembrane region" description="Helical" evidence="10">
    <location>
        <begin position="86"/>
        <end position="107"/>
    </location>
</feature>
<comment type="caution">
    <text evidence="12">The sequence shown here is derived from an EMBL/GenBank/DDBJ whole genome shotgun (WGS) entry which is preliminary data.</text>
</comment>
<dbReference type="InterPro" id="IPR003445">
    <property type="entry name" value="Cat_transpt"/>
</dbReference>
<name>A0AAJ0GHI1_9PEZI</name>
<protein>
    <recommendedName>
        <fullName evidence="10">Potassium transport protein</fullName>
    </recommendedName>
</protein>
<keyword evidence="5 10" id="KW-0812">Transmembrane</keyword>
<feature type="compositionally biased region" description="Polar residues" evidence="11">
    <location>
        <begin position="369"/>
        <end position="387"/>
    </location>
</feature>
<feature type="transmembrane region" description="Helical" evidence="10">
    <location>
        <begin position="27"/>
        <end position="50"/>
    </location>
</feature>